<evidence type="ECO:0000313" key="2">
    <source>
        <dbReference type="Proteomes" id="UP001597351"/>
    </source>
</evidence>
<name>A0ABW4TFF3_9ACTN</name>
<dbReference type="Proteomes" id="UP001597351">
    <property type="component" value="Unassembled WGS sequence"/>
</dbReference>
<dbReference type="EMBL" id="JBHUGD010000001">
    <property type="protein sequence ID" value="MFD1945332.1"/>
    <property type="molecule type" value="Genomic_DNA"/>
</dbReference>
<evidence type="ECO:0000313" key="1">
    <source>
        <dbReference type="EMBL" id="MFD1945332.1"/>
    </source>
</evidence>
<organism evidence="1 2">
    <name type="scientific">Nocardioides aestuarii</name>
    <dbReference type="NCBI Taxonomy" id="252231"/>
    <lineage>
        <taxon>Bacteria</taxon>
        <taxon>Bacillati</taxon>
        <taxon>Actinomycetota</taxon>
        <taxon>Actinomycetes</taxon>
        <taxon>Propionibacteriales</taxon>
        <taxon>Nocardioidaceae</taxon>
        <taxon>Nocardioides</taxon>
    </lineage>
</organism>
<sequence length="122" mass="12763">MRGMLGLALAVAVLSGCGNNEQAEDRSPIAQEPPKISDAAYREYLVQELGDQVNIDAPTIMGVAQVVCAASESGPDTVDGVLDGANIAVEYREVFIVGAYRHVCPSVALPLDSLEEAGTFSP</sequence>
<gene>
    <name evidence="1" type="ORF">ACFSDE_00890</name>
</gene>
<dbReference type="RefSeq" id="WP_343915777.1">
    <property type="nucleotide sequence ID" value="NZ_BAAAJT010000002.1"/>
</dbReference>
<accession>A0ABW4TFF3</accession>
<keyword evidence="2" id="KW-1185">Reference proteome</keyword>
<protein>
    <recommendedName>
        <fullName evidence="3">DUF732 domain-containing protein</fullName>
    </recommendedName>
</protein>
<dbReference type="PROSITE" id="PS51257">
    <property type="entry name" value="PROKAR_LIPOPROTEIN"/>
    <property type="match status" value="1"/>
</dbReference>
<proteinExistence type="predicted"/>
<reference evidence="2" key="1">
    <citation type="journal article" date="2019" name="Int. J. Syst. Evol. Microbiol.">
        <title>The Global Catalogue of Microorganisms (GCM) 10K type strain sequencing project: providing services to taxonomists for standard genome sequencing and annotation.</title>
        <authorList>
            <consortium name="The Broad Institute Genomics Platform"/>
            <consortium name="The Broad Institute Genome Sequencing Center for Infectious Disease"/>
            <person name="Wu L."/>
            <person name="Ma J."/>
        </authorList>
    </citation>
    <scope>NUCLEOTIDE SEQUENCE [LARGE SCALE GENOMIC DNA]</scope>
    <source>
        <strain evidence="2">CGMCC 1.12477</strain>
    </source>
</reference>
<evidence type="ECO:0008006" key="3">
    <source>
        <dbReference type="Google" id="ProtNLM"/>
    </source>
</evidence>
<comment type="caution">
    <text evidence="1">The sequence shown here is derived from an EMBL/GenBank/DDBJ whole genome shotgun (WGS) entry which is preliminary data.</text>
</comment>